<organism evidence="2 3">
    <name type="scientific">Lates calcarifer</name>
    <name type="common">Barramundi</name>
    <name type="synonym">Holocentrus calcarifer</name>
    <dbReference type="NCBI Taxonomy" id="8187"/>
    <lineage>
        <taxon>Eukaryota</taxon>
        <taxon>Metazoa</taxon>
        <taxon>Chordata</taxon>
        <taxon>Craniata</taxon>
        <taxon>Vertebrata</taxon>
        <taxon>Euteleostomi</taxon>
        <taxon>Actinopterygii</taxon>
        <taxon>Neopterygii</taxon>
        <taxon>Teleostei</taxon>
        <taxon>Neoteleostei</taxon>
        <taxon>Acanthomorphata</taxon>
        <taxon>Carangaria</taxon>
        <taxon>Carangaria incertae sedis</taxon>
        <taxon>Centropomidae</taxon>
        <taxon>Lates</taxon>
    </lineage>
</organism>
<feature type="region of interest" description="Disordered" evidence="1">
    <location>
        <begin position="49"/>
        <end position="105"/>
    </location>
</feature>
<sequence length="105" mass="11827">MTWSLLQHHRCLEHLGSQGTTVEMSTQVFACSECPFFHMQESYLLQHIEHSHPEHHKKSQRAAETAEAPKKKVQCPSSQSLSPSTTGLTLTRARNVVKPSHVPQT</sequence>
<evidence type="ECO:0000256" key="1">
    <source>
        <dbReference type="SAM" id="MobiDB-lite"/>
    </source>
</evidence>
<evidence type="ECO:0000313" key="2">
    <source>
        <dbReference type="Proteomes" id="UP000694890"/>
    </source>
</evidence>
<name>A0AAJ7PXA1_LATCA</name>
<accession>A0AAJ7PXA1</accession>
<gene>
    <name evidence="3" type="primary">LOC108889185</name>
</gene>
<dbReference type="RefSeq" id="XP_018541063.2">
    <property type="nucleotide sequence ID" value="XM_018685547.2"/>
</dbReference>
<dbReference type="Proteomes" id="UP000694890">
    <property type="component" value="Unplaced"/>
</dbReference>
<dbReference type="KEGG" id="lcf:108889185"/>
<evidence type="ECO:0000313" key="3">
    <source>
        <dbReference type="RefSeq" id="XP_018541063.2"/>
    </source>
</evidence>
<feature type="compositionally biased region" description="Low complexity" evidence="1">
    <location>
        <begin position="77"/>
        <end position="91"/>
    </location>
</feature>
<proteinExistence type="predicted"/>
<dbReference type="GeneID" id="108889185"/>
<reference evidence="3" key="1">
    <citation type="submission" date="2025-08" db="UniProtKB">
        <authorList>
            <consortium name="RefSeq"/>
        </authorList>
    </citation>
    <scope>IDENTIFICATION</scope>
    <source>
        <tissue evidence="3">Brain</tissue>
    </source>
</reference>
<dbReference type="AlphaFoldDB" id="A0AAJ7PXA1"/>
<protein>
    <submittedName>
        <fullName evidence="3">Uncharacterized protein LOC108889185</fullName>
    </submittedName>
</protein>